<dbReference type="Proteomes" id="UP000253834">
    <property type="component" value="Chromosome"/>
</dbReference>
<sequence length="187" mass="21481">MKNHVLNQIEGSESGRFKNAVRFINEKTMLIYCMNHKLDIFDVIIDIEDLPRIVERYSSIYVNDKGYAYGNVRKANRKEQLHRFIIGGTKEGYVCHHRNGISLDNRKSNLNEISFADNLRAARKSNAKSGFRNVYTSRNGKFQVRVTMNGKTKNFGTYPTAEEANEIAIVKRKEMYGNLEGGDVVCY</sequence>
<dbReference type="SUPFAM" id="SSF54060">
    <property type="entry name" value="His-Me finger endonucleases"/>
    <property type="match status" value="1"/>
</dbReference>
<dbReference type="InterPro" id="IPR044925">
    <property type="entry name" value="His-Me_finger_sf"/>
</dbReference>
<accession>A0AA86ILW8</accession>
<dbReference type="Gene3D" id="3.90.75.20">
    <property type="match status" value="1"/>
</dbReference>
<dbReference type="GO" id="GO:0003677">
    <property type="term" value="F:DNA binding"/>
    <property type="evidence" value="ECO:0007669"/>
    <property type="project" value="InterPro"/>
</dbReference>
<evidence type="ECO:0000313" key="2">
    <source>
        <dbReference type="Proteomes" id="UP000253834"/>
    </source>
</evidence>
<dbReference type="InterPro" id="IPR016177">
    <property type="entry name" value="DNA-bd_dom_sf"/>
</dbReference>
<evidence type="ECO:0008006" key="3">
    <source>
        <dbReference type="Google" id="ProtNLM"/>
    </source>
</evidence>
<dbReference type="EMBL" id="CP022674">
    <property type="protein sequence ID" value="AXI31463.1"/>
    <property type="molecule type" value="Genomic_DNA"/>
</dbReference>
<name>A0AA86ILW8_PRIMG</name>
<dbReference type="AlphaFoldDB" id="A0AA86ILW8"/>
<dbReference type="SUPFAM" id="SSF54171">
    <property type="entry name" value="DNA-binding domain"/>
    <property type="match status" value="1"/>
</dbReference>
<reference evidence="1 2" key="1">
    <citation type="submission" date="2017-07" db="EMBL/GenBank/DDBJ databases">
        <title>Isolation and development of strain Bacillus megaterium SR7 for enhanced growth and metabolite production under supercritical carbon dioxide.</title>
        <authorList>
            <person name="Freedman A.J.E."/>
            <person name="Peet K.C."/>
            <person name="Boock J.T."/>
            <person name="Penn K."/>
            <person name="Prather K.L.J."/>
            <person name="Thompson J.R."/>
        </authorList>
    </citation>
    <scope>NUCLEOTIDE SEQUENCE [LARGE SCALE GENOMIC DNA]</scope>
    <source>
        <strain evidence="1 2">SR7</strain>
    </source>
</reference>
<gene>
    <name evidence="1" type="ORF">CIB87_21355</name>
</gene>
<organism evidence="1 2">
    <name type="scientific">Priestia megaterium</name>
    <name type="common">Bacillus megaterium</name>
    <dbReference type="NCBI Taxonomy" id="1404"/>
    <lineage>
        <taxon>Bacteria</taxon>
        <taxon>Bacillati</taxon>
        <taxon>Bacillota</taxon>
        <taxon>Bacilli</taxon>
        <taxon>Bacillales</taxon>
        <taxon>Bacillaceae</taxon>
        <taxon>Priestia</taxon>
    </lineage>
</organism>
<protein>
    <recommendedName>
        <fullName evidence="3">HNH homing endonuclease</fullName>
    </recommendedName>
</protein>
<proteinExistence type="predicted"/>
<evidence type="ECO:0000313" key="1">
    <source>
        <dbReference type="EMBL" id="AXI31463.1"/>
    </source>
</evidence>
<dbReference type="RefSeq" id="WP_114896793.1">
    <property type="nucleotide sequence ID" value="NZ_CP022674.1"/>
</dbReference>